<keyword evidence="2" id="KW-1185">Reference proteome</keyword>
<dbReference type="KEGG" id="dmm:dnm_047130"/>
<organism evidence="1 2">
    <name type="scientific">Desulfonema magnum</name>
    <dbReference type="NCBI Taxonomy" id="45655"/>
    <lineage>
        <taxon>Bacteria</taxon>
        <taxon>Pseudomonadati</taxon>
        <taxon>Thermodesulfobacteriota</taxon>
        <taxon>Desulfobacteria</taxon>
        <taxon>Desulfobacterales</taxon>
        <taxon>Desulfococcaceae</taxon>
        <taxon>Desulfonema</taxon>
    </lineage>
</organism>
<proteinExistence type="predicted"/>
<name>A0A975BNA6_9BACT</name>
<sequence length="41" mass="4611">MPDQCVGCGICEPKTGRFEVSNNELHICPTDRLHKKELPKS</sequence>
<dbReference type="AlphaFoldDB" id="A0A975BNA6"/>
<reference evidence="1" key="1">
    <citation type="journal article" date="2021" name="Microb. Physiol.">
        <title>Proteogenomic Insights into the Physiology of Marine, Sulfate-Reducing, Filamentous Desulfonema limicola and Desulfonema magnum.</title>
        <authorList>
            <person name="Schnaars V."/>
            <person name="Wohlbrand L."/>
            <person name="Scheve S."/>
            <person name="Hinrichs C."/>
            <person name="Reinhardt R."/>
            <person name="Rabus R."/>
        </authorList>
    </citation>
    <scope>NUCLEOTIDE SEQUENCE</scope>
    <source>
        <strain evidence="1">4be13</strain>
    </source>
</reference>
<dbReference type="Proteomes" id="UP000663722">
    <property type="component" value="Chromosome"/>
</dbReference>
<accession>A0A975BNA6</accession>
<dbReference type="EMBL" id="CP061800">
    <property type="protein sequence ID" value="QTA88666.1"/>
    <property type="molecule type" value="Genomic_DNA"/>
</dbReference>
<evidence type="ECO:0000313" key="2">
    <source>
        <dbReference type="Proteomes" id="UP000663722"/>
    </source>
</evidence>
<protein>
    <submittedName>
        <fullName evidence="1">Uncharacterized protein</fullName>
    </submittedName>
</protein>
<evidence type="ECO:0000313" key="1">
    <source>
        <dbReference type="EMBL" id="QTA88666.1"/>
    </source>
</evidence>
<gene>
    <name evidence="1" type="ORF">dnm_047130</name>
</gene>